<feature type="compositionally biased region" description="Polar residues" evidence="2">
    <location>
        <begin position="475"/>
        <end position="484"/>
    </location>
</feature>
<accession>A0A1S9D4C2</accession>
<feature type="region of interest" description="Disordered" evidence="2">
    <location>
        <begin position="453"/>
        <end position="494"/>
    </location>
</feature>
<sequence>MTRPTNGTASYSLCWSTSHCAADCGTPGSGPEKSVRTPYPEALFEELIGGETSSIRSCDGRIWTVLEFEASFTDLLEFHWSPGRLETFLSELSTIVSLIASHCSVKSILHPPMMTQPAPRRALVDLDNIEFYRPQLLKSPRPESALIPLILPPLSILPGATARKTLPRGDGALPFDHPYGLDSSCSPASLNTFDVELARCANAASLAIGSHTANEHTQGQTGNEALDASTFCMSRLWEIGILYLVVLLTFALQPWLRPRLSPASQKQQVCLAPLEVQQVEEGLRSLQNPTVIYALHLRIYRSGISPKTYSLAAHMTSPATPPSTHIAQNDVANKPLEERENDRVVLGDGPLQLKQNILIPALSRGDPLLKYQRLPSIGVVDSGPEDQCHPETSSSLSTESKKVSIQAPSTITKPPQRKSFEVAQARIVGGRNRPRRNCQPGFDVVQRDRHLDCSDQEESPRLTKRRKRATRHVGTLTNRTSSGPSKKLLHGSASAQSAKSYGSQDIFGHAILTVETHALGASYFFSFEPNSPIELDAPQFRFALDEPHRLTAPSSTRGSKNAPRSKKGRCPSRNDIHTPVVFNPMDEREWEVEQILASRIWRGKLQYQAQWKGCDFDPTWYPARGFKGAPYKIQNFHGVFPDQPGPPKRLTEWLEGWEAGRELEDVPDDDLPE</sequence>
<comment type="subunit">
    <text evidence="1">Component of the NuA4 histone acetyltransferase complex.</text>
</comment>
<evidence type="ECO:0000256" key="2">
    <source>
        <dbReference type="SAM" id="MobiDB-lite"/>
    </source>
</evidence>
<evidence type="ECO:0000313" key="4">
    <source>
        <dbReference type="EMBL" id="OOO03919.1"/>
    </source>
</evidence>
<evidence type="ECO:0000256" key="1">
    <source>
        <dbReference type="ARBA" id="ARBA00011353"/>
    </source>
</evidence>
<dbReference type="EMBL" id="MKZY01000012">
    <property type="protein sequence ID" value="OOO03919.1"/>
    <property type="molecule type" value="Genomic_DNA"/>
</dbReference>
<evidence type="ECO:0000313" key="5">
    <source>
        <dbReference type="Proteomes" id="UP000190312"/>
    </source>
</evidence>
<dbReference type="InterPro" id="IPR000953">
    <property type="entry name" value="Chromo/chromo_shadow_dom"/>
</dbReference>
<feature type="domain" description="Chromo" evidence="3">
    <location>
        <begin position="590"/>
        <end position="648"/>
    </location>
</feature>
<name>A0A1S9D4C2_ASPOZ</name>
<feature type="region of interest" description="Disordered" evidence="2">
    <location>
        <begin position="379"/>
        <end position="418"/>
    </location>
</feature>
<reference evidence="4 5" key="1">
    <citation type="submission" date="2016-10" db="EMBL/GenBank/DDBJ databases">
        <title>Genome sequencing of Aspergillus oryzae BCC7051.</title>
        <authorList>
            <person name="Thammarongtham C."/>
            <person name="Vorapreeda T."/>
            <person name="Nookaew I."/>
            <person name="Srisuk T."/>
            <person name="Land M."/>
            <person name="Jeennor S."/>
            <person name="Laoteng K."/>
        </authorList>
    </citation>
    <scope>NUCLEOTIDE SEQUENCE [LARGE SCALE GENOMIC DNA]</scope>
    <source>
        <strain evidence="4 5">BCC7051</strain>
    </source>
</reference>
<proteinExistence type="predicted"/>
<dbReference type="Proteomes" id="UP000190312">
    <property type="component" value="Unassembled WGS sequence"/>
</dbReference>
<dbReference type="OrthoDB" id="4492772at2759"/>
<dbReference type="AlphaFoldDB" id="A0A1S9D4C2"/>
<dbReference type="GO" id="GO:0006338">
    <property type="term" value="P:chromatin remodeling"/>
    <property type="evidence" value="ECO:0007669"/>
    <property type="project" value="UniProtKB-ARBA"/>
</dbReference>
<dbReference type="PROSITE" id="PS50013">
    <property type="entry name" value="CHROMO_2"/>
    <property type="match status" value="1"/>
</dbReference>
<organism evidence="4 5">
    <name type="scientific">Aspergillus oryzae</name>
    <name type="common">Yellow koji mold</name>
    <dbReference type="NCBI Taxonomy" id="5062"/>
    <lineage>
        <taxon>Eukaryota</taxon>
        <taxon>Fungi</taxon>
        <taxon>Dikarya</taxon>
        <taxon>Ascomycota</taxon>
        <taxon>Pezizomycotina</taxon>
        <taxon>Eurotiomycetes</taxon>
        <taxon>Eurotiomycetidae</taxon>
        <taxon>Eurotiales</taxon>
        <taxon>Aspergillaceae</taxon>
        <taxon>Aspergillus</taxon>
        <taxon>Aspergillus subgen. Circumdati</taxon>
    </lineage>
</organism>
<comment type="caution">
    <text evidence="4">The sequence shown here is derived from an EMBL/GenBank/DDBJ whole genome shotgun (WGS) entry which is preliminary data.</text>
</comment>
<gene>
    <name evidence="4" type="ORF">OAory_01095600</name>
</gene>
<dbReference type="InterPro" id="IPR016197">
    <property type="entry name" value="Chromo-like_dom_sf"/>
</dbReference>
<feature type="compositionally biased region" description="Basic residues" evidence="2">
    <location>
        <begin position="462"/>
        <end position="471"/>
    </location>
</feature>
<protein>
    <submittedName>
        <fullName evidence="4">Chromo domain</fullName>
    </submittedName>
</protein>
<feature type="region of interest" description="Disordered" evidence="2">
    <location>
        <begin position="549"/>
        <end position="578"/>
    </location>
</feature>
<evidence type="ECO:0000259" key="3">
    <source>
        <dbReference type="PROSITE" id="PS50013"/>
    </source>
</evidence>
<dbReference type="SUPFAM" id="SSF54160">
    <property type="entry name" value="Chromo domain-like"/>
    <property type="match status" value="1"/>
</dbReference>
<dbReference type="Gene3D" id="2.40.50.40">
    <property type="match status" value="1"/>
</dbReference>
<dbReference type="CDD" id="cd00024">
    <property type="entry name" value="CD_CSD"/>
    <property type="match status" value="1"/>
</dbReference>